<gene>
    <name evidence="1" type="ORF">DCF15_11225</name>
</gene>
<protein>
    <submittedName>
        <fullName evidence="1">N-formylglutamate amidohydrolase</fullName>
    </submittedName>
</protein>
<dbReference type="AlphaFoldDB" id="A0A2W4XCQ9"/>
<comment type="caution">
    <text evidence="1">The sequence shown here is derived from an EMBL/GenBank/DDBJ whole genome shotgun (WGS) entry which is preliminary data.</text>
</comment>
<dbReference type="GO" id="GO:0016787">
    <property type="term" value="F:hydrolase activity"/>
    <property type="evidence" value="ECO:0007669"/>
    <property type="project" value="UniProtKB-KW"/>
</dbReference>
<sequence>MPSDLFTILPAQSPPQPVIANLPHSGLQVPPNIAEQFTPQHLRSLPNSDWHLQELYRFLPSLGITVMQANYSRYVVDLNRSLKSPFLGSFWSAVVPEQTAFKQPIYVRKPSQEEVRSRIEEFYTPYHQQLRRLIDEAIAQFGKVTLLDLHSFMGLITDDVCLGNANGQTCSSALIDQFAESFANKNYQVVKNKVFTGGFITRHYGQQPQVSALQIEIRYPLYLSDDQLEADPNSAKSIPKDIPQWQGPKFEQAQVSLEQIFKQVIVREELL</sequence>
<organism evidence="1 2">
    <name type="scientific">Phormidesmis priestleyi</name>
    <dbReference type="NCBI Taxonomy" id="268141"/>
    <lineage>
        <taxon>Bacteria</taxon>
        <taxon>Bacillati</taxon>
        <taxon>Cyanobacteriota</taxon>
        <taxon>Cyanophyceae</taxon>
        <taxon>Leptolyngbyales</taxon>
        <taxon>Leptolyngbyaceae</taxon>
        <taxon>Phormidesmis</taxon>
    </lineage>
</organism>
<evidence type="ECO:0000313" key="2">
    <source>
        <dbReference type="Proteomes" id="UP000249794"/>
    </source>
</evidence>
<dbReference type="SUPFAM" id="SSF53187">
    <property type="entry name" value="Zn-dependent exopeptidases"/>
    <property type="match status" value="1"/>
</dbReference>
<dbReference type="EMBL" id="QBMP01000106">
    <property type="protein sequence ID" value="PZO54864.1"/>
    <property type="molecule type" value="Genomic_DNA"/>
</dbReference>
<dbReference type="Proteomes" id="UP000249794">
    <property type="component" value="Unassembled WGS sequence"/>
</dbReference>
<proteinExistence type="predicted"/>
<dbReference type="Gene3D" id="3.40.630.40">
    <property type="entry name" value="Zn-dependent exopeptidases"/>
    <property type="match status" value="1"/>
</dbReference>
<name>A0A2W4XCQ9_9CYAN</name>
<reference evidence="1 2" key="2">
    <citation type="submission" date="2018-06" db="EMBL/GenBank/DDBJ databases">
        <title>Metagenomic assembly of (sub)arctic Cyanobacteria and their associated microbiome from non-axenic cultures.</title>
        <authorList>
            <person name="Baurain D."/>
        </authorList>
    </citation>
    <scope>NUCLEOTIDE SEQUENCE [LARGE SCALE GENOMIC DNA]</scope>
    <source>
        <strain evidence="1">ULC027bin1</strain>
    </source>
</reference>
<dbReference type="Pfam" id="PF05013">
    <property type="entry name" value="FGase"/>
    <property type="match status" value="1"/>
</dbReference>
<evidence type="ECO:0000313" key="1">
    <source>
        <dbReference type="EMBL" id="PZO54864.1"/>
    </source>
</evidence>
<dbReference type="InterPro" id="IPR007709">
    <property type="entry name" value="N-FG_amidohydro"/>
</dbReference>
<accession>A0A2W4XCQ9</accession>
<keyword evidence="1" id="KW-0378">Hydrolase</keyword>
<reference evidence="2" key="1">
    <citation type="submission" date="2018-04" db="EMBL/GenBank/DDBJ databases">
        <authorList>
            <person name="Cornet L."/>
        </authorList>
    </citation>
    <scope>NUCLEOTIDE SEQUENCE [LARGE SCALE GENOMIC DNA]</scope>
</reference>